<dbReference type="KEGG" id="htu:Htur_4423"/>
<feature type="transmembrane region" description="Helical" evidence="5">
    <location>
        <begin position="162"/>
        <end position="182"/>
    </location>
</feature>
<protein>
    <recommendedName>
        <fullName evidence="6">Yip1 domain-containing protein</fullName>
    </recommendedName>
</protein>
<reference evidence="7 8" key="1">
    <citation type="journal article" date="2010" name="Stand. Genomic Sci.">
        <title>Complete genome sequence of Haloterrigena turkmenica type strain (4k).</title>
        <authorList>
            <person name="Saunders E."/>
            <person name="Tindall B.J."/>
            <person name="Fahnrich R."/>
            <person name="Lapidus A."/>
            <person name="Copeland A."/>
            <person name="Del Rio T.G."/>
            <person name="Lucas S."/>
            <person name="Chen F."/>
            <person name="Tice H."/>
            <person name="Cheng J.F."/>
            <person name="Han C."/>
            <person name="Detter J.C."/>
            <person name="Bruce D."/>
            <person name="Goodwin L."/>
            <person name="Chain P."/>
            <person name="Pitluck S."/>
            <person name="Pati A."/>
            <person name="Ivanova N."/>
            <person name="Mavromatis K."/>
            <person name="Chen A."/>
            <person name="Palaniappan K."/>
            <person name="Land M."/>
            <person name="Hauser L."/>
            <person name="Chang Y.J."/>
            <person name="Jeffries C.D."/>
            <person name="Brettin T."/>
            <person name="Rohde M."/>
            <person name="Goker M."/>
            <person name="Bristow J."/>
            <person name="Eisen J.A."/>
            <person name="Markowitz V."/>
            <person name="Hugenholtz P."/>
            <person name="Klenk H.P."/>
            <person name="Kyrpides N.C."/>
        </authorList>
    </citation>
    <scope>NUCLEOTIDE SEQUENCE [LARGE SCALE GENOMIC DNA]</scope>
    <source>
        <strain evidence="8">ATCC 51198 / DSM 5511 / JCM 9101 / NCIMB 13204 / VKM B-1734 / 4k</strain>
    </source>
</reference>
<proteinExistence type="predicted"/>
<dbReference type="Proteomes" id="UP000001903">
    <property type="component" value="Plasmid pHTUR02"/>
</dbReference>
<feature type="transmembrane region" description="Helical" evidence="5">
    <location>
        <begin position="104"/>
        <end position="124"/>
    </location>
</feature>
<geneLocation type="plasmid" evidence="7 8">
    <name>pHTUR02</name>
</geneLocation>
<keyword evidence="8" id="KW-1185">Reference proteome</keyword>
<keyword evidence="3 5" id="KW-1133">Transmembrane helix</keyword>
<evidence type="ECO:0000256" key="2">
    <source>
        <dbReference type="ARBA" id="ARBA00022692"/>
    </source>
</evidence>
<feature type="domain" description="Yip1" evidence="6">
    <location>
        <begin position="7"/>
        <end position="210"/>
    </location>
</feature>
<dbReference type="InterPro" id="IPR006977">
    <property type="entry name" value="Yip1_dom"/>
</dbReference>
<feature type="transmembrane region" description="Helical" evidence="5">
    <location>
        <begin position="69"/>
        <end position="92"/>
    </location>
</feature>
<name>D2S1I7_HALTV</name>
<gene>
    <name evidence="7" type="ordered locus">Htur_4423</name>
</gene>
<dbReference type="GO" id="GO:0016020">
    <property type="term" value="C:membrane"/>
    <property type="evidence" value="ECO:0007669"/>
    <property type="project" value="UniProtKB-SubCell"/>
</dbReference>
<feature type="transmembrane region" description="Helical" evidence="5">
    <location>
        <begin position="194"/>
        <end position="210"/>
    </location>
</feature>
<sequence>MAPYTPLRSPFRYFSDSRHDPLLTGLGVFIAYVIAQIATVVSLFYVIVGQVANAPPEFDRAVDPFASDILLSTIVFLVFSLGIGLFVVAAVMHYLSRTHGAVGTFGDALAVAGWAYAPNLLFYLPLQYLHARYSVEQQTFDGSDPQTLQREFEALQIDGGGAIPLFLLAITVVWSVYILANGIAATHEVDTSDAFRPAAIVGIGAFLFGIL</sequence>
<accession>D2S1I7</accession>
<keyword evidence="7" id="KW-0614">Plasmid</keyword>
<keyword evidence="2 5" id="KW-0812">Transmembrane</keyword>
<keyword evidence="4 5" id="KW-0472">Membrane</keyword>
<feature type="transmembrane region" description="Helical" evidence="5">
    <location>
        <begin position="21"/>
        <end position="49"/>
    </location>
</feature>
<evidence type="ECO:0000256" key="3">
    <source>
        <dbReference type="ARBA" id="ARBA00022989"/>
    </source>
</evidence>
<evidence type="ECO:0000256" key="5">
    <source>
        <dbReference type="SAM" id="Phobius"/>
    </source>
</evidence>
<evidence type="ECO:0000259" key="6">
    <source>
        <dbReference type="Pfam" id="PF04893"/>
    </source>
</evidence>
<evidence type="ECO:0000256" key="1">
    <source>
        <dbReference type="ARBA" id="ARBA00004141"/>
    </source>
</evidence>
<dbReference type="HOGENOM" id="CLU_1323998_0_0_2"/>
<evidence type="ECO:0000313" key="8">
    <source>
        <dbReference type="Proteomes" id="UP000001903"/>
    </source>
</evidence>
<dbReference type="OrthoDB" id="116519at2157"/>
<dbReference type="AlphaFoldDB" id="D2S1I7"/>
<dbReference type="RefSeq" id="WP_012945478.1">
    <property type="nucleotide sequence ID" value="NC_013745.1"/>
</dbReference>
<evidence type="ECO:0000313" key="7">
    <source>
        <dbReference type="EMBL" id="ADB63234.1"/>
    </source>
</evidence>
<dbReference type="EMBL" id="CP001862">
    <property type="protein sequence ID" value="ADB63234.1"/>
    <property type="molecule type" value="Genomic_DNA"/>
</dbReference>
<evidence type="ECO:0000256" key="4">
    <source>
        <dbReference type="ARBA" id="ARBA00023136"/>
    </source>
</evidence>
<dbReference type="GeneID" id="8745420"/>
<organism evidence="7 8">
    <name type="scientific">Haloterrigena turkmenica (strain ATCC 51198 / DSM 5511 / JCM 9101 / NCIMB 13204 / VKM B-1734 / 4k)</name>
    <name type="common">Halococcus turkmenicus</name>
    <dbReference type="NCBI Taxonomy" id="543526"/>
    <lineage>
        <taxon>Archaea</taxon>
        <taxon>Methanobacteriati</taxon>
        <taxon>Methanobacteriota</taxon>
        <taxon>Stenosarchaea group</taxon>
        <taxon>Halobacteria</taxon>
        <taxon>Halobacteriales</taxon>
        <taxon>Natrialbaceae</taxon>
        <taxon>Haloterrigena</taxon>
    </lineage>
</organism>
<dbReference type="Pfam" id="PF04893">
    <property type="entry name" value="Yip1"/>
    <property type="match status" value="1"/>
</dbReference>
<comment type="subcellular location">
    <subcellularLocation>
        <location evidence="1">Membrane</location>
        <topology evidence="1">Multi-pass membrane protein</topology>
    </subcellularLocation>
</comment>